<comment type="catalytic activity">
    <reaction evidence="5">
        <text>L,L-cystathionine + H2O = L-homocysteine + pyruvate + NH4(+)</text>
        <dbReference type="Rhea" id="RHEA:13965"/>
        <dbReference type="ChEBI" id="CHEBI:15361"/>
        <dbReference type="ChEBI" id="CHEBI:15377"/>
        <dbReference type="ChEBI" id="CHEBI:28938"/>
        <dbReference type="ChEBI" id="CHEBI:58161"/>
        <dbReference type="ChEBI" id="CHEBI:58199"/>
    </reaction>
</comment>
<dbReference type="PANTHER" id="PTHR43500">
    <property type="entry name" value="CYSTATHIONINE BETA-LYASE-RELATED"/>
    <property type="match status" value="1"/>
</dbReference>
<dbReference type="GO" id="GO:0019346">
    <property type="term" value="P:transsulfuration"/>
    <property type="evidence" value="ECO:0007669"/>
    <property type="project" value="InterPro"/>
</dbReference>
<keyword evidence="11" id="KW-1185">Reference proteome</keyword>
<dbReference type="RefSeq" id="WP_101713019.1">
    <property type="nucleotide sequence ID" value="NZ_CP026100.1"/>
</dbReference>
<name>A0A2N5CUM5_9CAUL</name>
<dbReference type="PIRSF" id="PIRSF001434">
    <property type="entry name" value="CGS"/>
    <property type="match status" value="1"/>
</dbReference>
<dbReference type="KEGG" id="cfh:C1707_16765"/>
<dbReference type="InterPro" id="IPR006233">
    <property type="entry name" value="Cys_b_lyase_bac"/>
</dbReference>
<dbReference type="EMBL" id="PJRQ01000019">
    <property type="protein sequence ID" value="PLR16965.1"/>
    <property type="molecule type" value="Genomic_DNA"/>
</dbReference>
<comment type="cofactor">
    <cofactor evidence="1 7">
        <name>pyridoxal 5'-phosphate</name>
        <dbReference type="ChEBI" id="CHEBI:597326"/>
    </cofactor>
</comment>
<dbReference type="InterPro" id="IPR000277">
    <property type="entry name" value="Cys/Met-Metab_PyrdxlP-dep_enz"/>
</dbReference>
<dbReference type="SUPFAM" id="SSF53383">
    <property type="entry name" value="PLP-dependent transferases"/>
    <property type="match status" value="1"/>
</dbReference>
<evidence type="ECO:0000256" key="7">
    <source>
        <dbReference type="RuleBase" id="RU362118"/>
    </source>
</evidence>
<protein>
    <submittedName>
        <fullName evidence="9">Cystathionine beta-lyase</fullName>
    </submittedName>
</protein>
<dbReference type="InterPro" id="IPR015424">
    <property type="entry name" value="PyrdxlP-dep_Trfase"/>
</dbReference>
<dbReference type="Gene3D" id="3.40.640.10">
    <property type="entry name" value="Type I PLP-dependent aspartate aminotransferase-like (Major domain)"/>
    <property type="match status" value="1"/>
</dbReference>
<dbReference type="EMBL" id="CP026100">
    <property type="protein sequence ID" value="AYV47775.1"/>
    <property type="molecule type" value="Genomic_DNA"/>
</dbReference>
<evidence type="ECO:0000256" key="2">
    <source>
        <dbReference type="ARBA" id="ARBA00009077"/>
    </source>
</evidence>
<dbReference type="PANTHER" id="PTHR43500:SF1">
    <property type="entry name" value="CYSTATHIONINE BETA-LYASE-RELATED"/>
    <property type="match status" value="1"/>
</dbReference>
<dbReference type="Proteomes" id="UP000281192">
    <property type="component" value="Chromosome"/>
</dbReference>
<evidence type="ECO:0000256" key="3">
    <source>
        <dbReference type="ARBA" id="ARBA00022898"/>
    </source>
</evidence>
<comment type="similarity">
    <text evidence="2 7">Belongs to the trans-sulfuration enzymes family.</text>
</comment>
<evidence type="ECO:0000256" key="6">
    <source>
        <dbReference type="PIRSR" id="PIRSR001434-2"/>
    </source>
</evidence>
<reference evidence="9 10" key="1">
    <citation type="submission" date="2017-12" db="EMBL/GenBank/DDBJ databases">
        <title>The genome sequence of Caulobacter flavus CGMCC1 15093.</title>
        <authorList>
            <person name="Gao J."/>
            <person name="Mao X."/>
            <person name="Sun J."/>
        </authorList>
    </citation>
    <scope>NUCLEOTIDE SEQUENCE [LARGE SCALE GENOMIC DNA]</scope>
    <source>
        <strain evidence="9 10">CGMCC1 15093</strain>
    </source>
</reference>
<dbReference type="NCBIfam" id="TIGR01324">
    <property type="entry name" value="cysta_beta_ly_B"/>
    <property type="match status" value="1"/>
</dbReference>
<evidence type="ECO:0000256" key="1">
    <source>
        <dbReference type="ARBA" id="ARBA00001933"/>
    </source>
</evidence>
<dbReference type="Pfam" id="PF01053">
    <property type="entry name" value="Cys_Met_Meta_PP"/>
    <property type="match status" value="1"/>
</dbReference>
<organism evidence="9 10">
    <name type="scientific">Caulobacter flavus</name>
    <dbReference type="NCBI Taxonomy" id="1679497"/>
    <lineage>
        <taxon>Bacteria</taxon>
        <taxon>Pseudomonadati</taxon>
        <taxon>Pseudomonadota</taxon>
        <taxon>Alphaproteobacteria</taxon>
        <taxon>Caulobacterales</taxon>
        <taxon>Caulobacteraceae</taxon>
        <taxon>Caulobacter</taxon>
    </lineage>
</organism>
<sequence>MDEKTRLIRSGLQAPTLARTVNPPIQRGSTVLMPNAASLYDDGQLTYGITGLSSPAALQSALAELEGSPDVTLYPSGLAAITGAMMAVLKAGDDVLVVDSAYKPTRRFCDRFLTRFGVTTRYYDPALDADALMALAQPNTRLILLEAPGSLTFDMQDVPAIAAAASARGILTLIDNTWGAGLLFKPLAHGVTISVQALTKYVGGHSDCFMGSATTMDAVIGDELGNAMWDVGWSVSPDDAYAMLRGLRTLATRMPRHEQNGLAVARWLEQRPEVARVLHPALPDDPGHAIWKRDFSGACGLFGVVLKPTTQRSVHAFLDALTLFGLGFSWGGFESLAIHCDPQLKSRSTPVDFEGPLLRLHIGLEDPIDLIADLERGFRALAAA</sequence>
<dbReference type="InterPro" id="IPR015422">
    <property type="entry name" value="PyrdxlP-dep_Trfase_small"/>
</dbReference>
<dbReference type="AlphaFoldDB" id="A0A2N5CUM5"/>
<evidence type="ECO:0000313" key="10">
    <source>
        <dbReference type="Proteomes" id="UP000234483"/>
    </source>
</evidence>
<reference evidence="8 11" key="2">
    <citation type="submission" date="2018-01" db="EMBL/GenBank/DDBJ databases">
        <title>Complete genome sequence of Caulobacter flavus RHGG3.</title>
        <authorList>
            <person name="Yang E."/>
        </authorList>
    </citation>
    <scope>NUCLEOTIDE SEQUENCE [LARGE SCALE GENOMIC DNA]</scope>
    <source>
        <strain evidence="8 11">RHGG3</strain>
    </source>
</reference>
<dbReference type="Proteomes" id="UP000234483">
    <property type="component" value="Unassembled WGS sequence"/>
</dbReference>
<dbReference type="GO" id="GO:0019450">
    <property type="term" value="P:L-cysteine catabolic process to pyruvate"/>
    <property type="evidence" value="ECO:0007669"/>
    <property type="project" value="TreeGrafter"/>
</dbReference>
<evidence type="ECO:0000313" key="8">
    <source>
        <dbReference type="EMBL" id="AYV47775.1"/>
    </source>
</evidence>
<evidence type="ECO:0000313" key="9">
    <source>
        <dbReference type="EMBL" id="PLR16965.1"/>
    </source>
</evidence>
<dbReference type="GO" id="GO:0030170">
    <property type="term" value="F:pyridoxal phosphate binding"/>
    <property type="evidence" value="ECO:0007669"/>
    <property type="project" value="InterPro"/>
</dbReference>
<dbReference type="InterPro" id="IPR015421">
    <property type="entry name" value="PyrdxlP-dep_Trfase_major"/>
</dbReference>
<evidence type="ECO:0000313" key="11">
    <source>
        <dbReference type="Proteomes" id="UP000281192"/>
    </source>
</evidence>
<keyword evidence="3 6" id="KW-0663">Pyridoxal phosphate</keyword>
<dbReference type="GO" id="GO:0047804">
    <property type="term" value="F:cysteine-S-conjugate beta-lyase activity"/>
    <property type="evidence" value="ECO:0007669"/>
    <property type="project" value="InterPro"/>
</dbReference>
<keyword evidence="4 9" id="KW-0456">Lyase</keyword>
<evidence type="ECO:0000256" key="5">
    <source>
        <dbReference type="ARBA" id="ARBA00047517"/>
    </source>
</evidence>
<dbReference type="OrthoDB" id="9790858at2"/>
<accession>A0A2N5CUM5</accession>
<dbReference type="Gene3D" id="3.90.1150.10">
    <property type="entry name" value="Aspartate Aminotransferase, domain 1"/>
    <property type="match status" value="1"/>
</dbReference>
<gene>
    <name evidence="9" type="primary">metC</name>
    <name evidence="8" type="ORF">C1707_16765</name>
    <name evidence="9" type="ORF">CFHF_10815</name>
</gene>
<evidence type="ECO:0000256" key="4">
    <source>
        <dbReference type="ARBA" id="ARBA00023239"/>
    </source>
</evidence>
<feature type="modified residue" description="N6-(pyridoxal phosphate)lysine" evidence="6">
    <location>
        <position position="200"/>
    </location>
</feature>
<proteinExistence type="inferred from homology"/>